<proteinExistence type="predicted"/>
<protein>
    <submittedName>
        <fullName evidence="1">Uncharacterized protein</fullName>
    </submittedName>
</protein>
<dbReference type="EMBL" id="PXYT01000030">
    <property type="protein sequence ID" value="PSR27005.1"/>
    <property type="molecule type" value="Genomic_DNA"/>
</dbReference>
<dbReference type="Proteomes" id="UP000242699">
    <property type="component" value="Unassembled WGS sequence"/>
</dbReference>
<organism evidence="1 2">
    <name type="scientific">Sulfobacillus benefaciens</name>
    <dbReference type="NCBI Taxonomy" id="453960"/>
    <lineage>
        <taxon>Bacteria</taxon>
        <taxon>Bacillati</taxon>
        <taxon>Bacillota</taxon>
        <taxon>Clostridia</taxon>
        <taxon>Eubacteriales</taxon>
        <taxon>Clostridiales Family XVII. Incertae Sedis</taxon>
        <taxon>Sulfobacillus</taxon>
    </lineage>
</organism>
<evidence type="ECO:0000313" key="2">
    <source>
        <dbReference type="Proteomes" id="UP000242699"/>
    </source>
</evidence>
<evidence type="ECO:0000313" key="1">
    <source>
        <dbReference type="EMBL" id="PSR27005.1"/>
    </source>
</evidence>
<reference evidence="1 2" key="1">
    <citation type="journal article" date="2014" name="BMC Genomics">
        <title>Comparison of environmental and isolate Sulfobacillus genomes reveals diverse carbon, sulfur, nitrogen, and hydrogen metabolisms.</title>
        <authorList>
            <person name="Justice N.B."/>
            <person name="Norman A."/>
            <person name="Brown C.T."/>
            <person name="Singh A."/>
            <person name="Thomas B.C."/>
            <person name="Banfield J.F."/>
        </authorList>
    </citation>
    <scope>NUCLEOTIDE SEQUENCE [LARGE SCALE GENOMIC DNA]</scope>
    <source>
        <strain evidence="1">AMDSBA1</strain>
    </source>
</reference>
<comment type="caution">
    <text evidence="1">The sequence shown here is derived from an EMBL/GenBank/DDBJ whole genome shotgun (WGS) entry which is preliminary data.</text>
</comment>
<name>A0A2T2WXN4_9FIRM</name>
<accession>A0A2T2WXN4</accession>
<gene>
    <name evidence="1" type="ORF">C7B43_12615</name>
</gene>
<dbReference type="AlphaFoldDB" id="A0A2T2WXN4"/>
<sequence length="93" mass="10620">MASPTEAAKGQQRKGPDQSVWFWDVKLASLNCHLEIAVKDRHFMSDVTKRPQHILIRKQVRPQKAFPTKNHAGCAQFSGGYRSRIPNNLCRFS</sequence>